<evidence type="ECO:0000256" key="1">
    <source>
        <dbReference type="ARBA" id="ARBA00009431"/>
    </source>
</evidence>
<name>A0A9E7KNQ4_9LILI</name>
<dbReference type="GO" id="GO:0004185">
    <property type="term" value="F:serine-type carboxypeptidase activity"/>
    <property type="evidence" value="ECO:0007669"/>
    <property type="project" value="InterPro"/>
</dbReference>
<keyword evidence="3" id="KW-0121">Carboxypeptidase</keyword>
<evidence type="ECO:0000313" key="3">
    <source>
        <dbReference type="EMBL" id="URE28058.1"/>
    </source>
</evidence>
<keyword evidence="2" id="KW-0325">Glycoprotein</keyword>
<evidence type="ECO:0000256" key="2">
    <source>
        <dbReference type="ARBA" id="ARBA00023180"/>
    </source>
</evidence>
<organism evidence="3 4">
    <name type="scientific">Musa troglodytarum</name>
    <name type="common">fe'i banana</name>
    <dbReference type="NCBI Taxonomy" id="320322"/>
    <lineage>
        <taxon>Eukaryota</taxon>
        <taxon>Viridiplantae</taxon>
        <taxon>Streptophyta</taxon>
        <taxon>Embryophyta</taxon>
        <taxon>Tracheophyta</taxon>
        <taxon>Spermatophyta</taxon>
        <taxon>Magnoliopsida</taxon>
        <taxon>Liliopsida</taxon>
        <taxon>Zingiberales</taxon>
        <taxon>Musaceae</taxon>
        <taxon>Musa</taxon>
    </lineage>
</organism>
<dbReference type="Gene3D" id="3.40.50.1820">
    <property type="entry name" value="alpha/beta hydrolase"/>
    <property type="match status" value="1"/>
</dbReference>
<gene>
    <name evidence="3" type="ORF">MUK42_07028</name>
</gene>
<dbReference type="Pfam" id="PF00450">
    <property type="entry name" value="Peptidase_S10"/>
    <property type="match status" value="1"/>
</dbReference>
<protein>
    <submittedName>
        <fullName evidence="3">Serine Carboxypeptidase</fullName>
    </submittedName>
</protein>
<keyword evidence="3" id="KW-0645">Protease</keyword>
<proteinExistence type="inferred from homology"/>
<evidence type="ECO:0000313" key="4">
    <source>
        <dbReference type="Proteomes" id="UP001055439"/>
    </source>
</evidence>
<dbReference type="AlphaFoldDB" id="A0A9E7KNQ4"/>
<feature type="non-terminal residue" evidence="3">
    <location>
        <position position="1"/>
    </location>
</feature>
<keyword evidence="4" id="KW-1185">Reference proteome</keyword>
<dbReference type="InterPro" id="IPR029058">
    <property type="entry name" value="AB_hydrolase_fold"/>
</dbReference>
<reference evidence="3" key="1">
    <citation type="submission" date="2022-05" db="EMBL/GenBank/DDBJ databases">
        <title>The Musa troglodytarum L. genome provides insights into the mechanism of non-climacteric behaviour and enrichment of carotenoids.</title>
        <authorList>
            <person name="Wang J."/>
        </authorList>
    </citation>
    <scope>NUCLEOTIDE SEQUENCE</scope>
    <source>
        <tissue evidence="3">Leaf</tissue>
    </source>
</reference>
<accession>A0A9E7KNQ4</accession>
<dbReference type="OrthoDB" id="443318at2759"/>
<dbReference type="GO" id="GO:0006508">
    <property type="term" value="P:proteolysis"/>
    <property type="evidence" value="ECO:0007669"/>
    <property type="project" value="InterPro"/>
</dbReference>
<comment type="similarity">
    <text evidence="1">Belongs to the peptidase S10 family.</text>
</comment>
<dbReference type="InterPro" id="IPR001563">
    <property type="entry name" value="Peptidase_S10"/>
</dbReference>
<dbReference type="Proteomes" id="UP001055439">
    <property type="component" value="Chromosome 8"/>
</dbReference>
<dbReference type="InterPro" id="IPR033124">
    <property type="entry name" value="Ser_caboxypep_his_AS"/>
</dbReference>
<dbReference type="SUPFAM" id="SSF53474">
    <property type="entry name" value="alpha/beta-Hydrolases"/>
    <property type="match status" value="1"/>
</dbReference>
<keyword evidence="3" id="KW-0378">Hydrolase</keyword>
<sequence>FYNEQQVGGYAVVHDGNLTFATVRGAGHEVPSYQPARSLEMIKSFLRGENLPV</sequence>
<dbReference type="EMBL" id="CP097510">
    <property type="protein sequence ID" value="URE28058.1"/>
    <property type="molecule type" value="Genomic_DNA"/>
</dbReference>
<dbReference type="PROSITE" id="PS00560">
    <property type="entry name" value="CARBOXYPEPT_SER_HIS"/>
    <property type="match status" value="1"/>
</dbReference>